<evidence type="ECO:0000313" key="2">
    <source>
        <dbReference type="Proteomes" id="UP000011713"/>
    </source>
</evidence>
<dbReference type="EnsemblProtists" id="HpaT802180">
    <property type="protein sequence ID" value="HpaP802180"/>
    <property type="gene ID" value="HpaG802180"/>
</dbReference>
<keyword evidence="2" id="KW-1185">Reference proteome</keyword>
<sequence>MVLVVLCQVTAATTDPEKMLRVVSQVHANRNVYVSAEVTRGRDCVDTGETKNEPVCASNGVRYLNEDMFKYHKCVIQATWDKTIELVDMKMCAEALQEDN</sequence>
<dbReference type="AlphaFoldDB" id="M4B7C8"/>
<accession>M4B7C8</accession>
<reference evidence="2" key="1">
    <citation type="journal article" date="2010" name="Science">
        <title>Signatures of adaptation to obligate biotrophy in the Hyaloperonospora arabidopsidis genome.</title>
        <authorList>
            <person name="Baxter L."/>
            <person name="Tripathy S."/>
            <person name="Ishaque N."/>
            <person name="Boot N."/>
            <person name="Cabral A."/>
            <person name="Kemen E."/>
            <person name="Thines M."/>
            <person name="Ah-Fong A."/>
            <person name="Anderson R."/>
            <person name="Badejoko W."/>
            <person name="Bittner-Eddy P."/>
            <person name="Boore J.L."/>
            <person name="Chibucos M.C."/>
            <person name="Coates M."/>
            <person name="Dehal P."/>
            <person name="Delehaunty K."/>
            <person name="Dong S."/>
            <person name="Downton P."/>
            <person name="Dumas B."/>
            <person name="Fabro G."/>
            <person name="Fronick C."/>
            <person name="Fuerstenberg S.I."/>
            <person name="Fulton L."/>
            <person name="Gaulin E."/>
            <person name="Govers F."/>
            <person name="Hughes L."/>
            <person name="Humphray S."/>
            <person name="Jiang R.H."/>
            <person name="Judelson H."/>
            <person name="Kamoun S."/>
            <person name="Kyung K."/>
            <person name="Meijer H."/>
            <person name="Minx P."/>
            <person name="Morris P."/>
            <person name="Nelson J."/>
            <person name="Phuntumart V."/>
            <person name="Qutob D."/>
            <person name="Rehmany A."/>
            <person name="Rougon-Cardoso A."/>
            <person name="Ryden P."/>
            <person name="Torto-Alalibo T."/>
            <person name="Studholme D."/>
            <person name="Wang Y."/>
            <person name="Win J."/>
            <person name="Wood J."/>
            <person name="Clifton S.W."/>
            <person name="Rogers J."/>
            <person name="Van den Ackerveken G."/>
            <person name="Jones J.D."/>
            <person name="McDowell J.M."/>
            <person name="Beynon J."/>
            <person name="Tyler B.M."/>
        </authorList>
    </citation>
    <scope>NUCLEOTIDE SEQUENCE [LARGE SCALE GENOMIC DNA]</scope>
    <source>
        <strain evidence="2">Emoy2</strain>
    </source>
</reference>
<dbReference type="InParanoid" id="M4B7C8"/>
<dbReference type="InterPro" id="IPR036058">
    <property type="entry name" value="Kazal_dom_sf"/>
</dbReference>
<name>M4B7C8_HYAAE</name>
<dbReference type="VEuPathDB" id="FungiDB:HpaG802180"/>
<proteinExistence type="predicted"/>
<dbReference type="Gene3D" id="3.30.60.30">
    <property type="match status" value="1"/>
</dbReference>
<dbReference type="eggNOG" id="ENOG502STBY">
    <property type="taxonomic scope" value="Eukaryota"/>
</dbReference>
<reference evidence="1" key="2">
    <citation type="submission" date="2015-06" db="UniProtKB">
        <authorList>
            <consortium name="EnsemblProtists"/>
        </authorList>
    </citation>
    <scope>IDENTIFICATION</scope>
    <source>
        <strain evidence="1">Emoy2</strain>
    </source>
</reference>
<evidence type="ECO:0008006" key="3">
    <source>
        <dbReference type="Google" id="ProtNLM"/>
    </source>
</evidence>
<organism evidence="1 2">
    <name type="scientific">Hyaloperonospora arabidopsidis (strain Emoy2)</name>
    <name type="common">Downy mildew agent</name>
    <name type="synonym">Peronospora arabidopsidis</name>
    <dbReference type="NCBI Taxonomy" id="559515"/>
    <lineage>
        <taxon>Eukaryota</taxon>
        <taxon>Sar</taxon>
        <taxon>Stramenopiles</taxon>
        <taxon>Oomycota</taxon>
        <taxon>Peronosporomycetes</taxon>
        <taxon>Peronosporales</taxon>
        <taxon>Peronosporaceae</taxon>
        <taxon>Hyaloperonospora</taxon>
    </lineage>
</organism>
<dbReference type="HOGENOM" id="CLU_137648_0_0_1"/>
<dbReference type="SUPFAM" id="SSF100895">
    <property type="entry name" value="Kazal-type serine protease inhibitors"/>
    <property type="match status" value="1"/>
</dbReference>
<evidence type="ECO:0000313" key="1">
    <source>
        <dbReference type="EnsemblProtists" id="HpaP802180"/>
    </source>
</evidence>
<protein>
    <recommendedName>
        <fullName evidence="3">Kazal-like domain-containing protein</fullName>
    </recommendedName>
</protein>
<dbReference type="Proteomes" id="UP000011713">
    <property type="component" value="Unassembled WGS sequence"/>
</dbReference>
<dbReference type="OMA" id="DVFEFHK"/>
<dbReference type="EMBL" id="JH597778">
    <property type="status" value="NOT_ANNOTATED_CDS"/>
    <property type="molecule type" value="Genomic_DNA"/>
</dbReference>